<keyword evidence="3" id="KW-0472">Membrane</keyword>
<keyword evidence="3" id="KW-0812">Transmembrane</keyword>
<evidence type="ECO:0000256" key="1">
    <source>
        <dbReference type="SAM" id="Coils"/>
    </source>
</evidence>
<feature type="compositionally biased region" description="Low complexity" evidence="2">
    <location>
        <begin position="371"/>
        <end position="381"/>
    </location>
</feature>
<protein>
    <submittedName>
        <fullName evidence="4">Uncharacterized protein</fullName>
    </submittedName>
</protein>
<dbReference type="PANTHER" id="PTHR40903">
    <property type="entry name" value="GLYCINE-RICH CELL WALL STRUCTURAL PROTEIN 1-LIKE"/>
    <property type="match status" value="1"/>
</dbReference>
<evidence type="ECO:0000256" key="2">
    <source>
        <dbReference type="SAM" id="MobiDB-lite"/>
    </source>
</evidence>
<keyword evidence="1" id="KW-0175">Coiled coil</keyword>
<feature type="transmembrane region" description="Helical" evidence="3">
    <location>
        <begin position="29"/>
        <end position="48"/>
    </location>
</feature>
<feature type="transmembrane region" description="Helical" evidence="3">
    <location>
        <begin position="135"/>
        <end position="156"/>
    </location>
</feature>
<keyword evidence="3" id="KW-1133">Transmembrane helix</keyword>
<dbReference type="EMBL" id="JAHQCS010000121">
    <property type="protein sequence ID" value="MBU9713102.1"/>
    <property type="molecule type" value="Genomic_DNA"/>
</dbReference>
<organism evidence="4 5">
    <name type="scientific">Evansella tamaricis</name>
    <dbReference type="NCBI Taxonomy" id="2069301"/>
    <lineage>
        <taxon>Bacteria</taxon>
        <taxon>Bacillati</taxon>
        <taxon>Bacillota</taxon>
        <taxon>Bacilli</taxon>
        <taxon>Bacillales</taxon>
        <taxon>Bacillaceae</taxon>
        <taxon>Evansella</taxon>
    </lineage>
</organism>
<dbReference type="RefSeq" id="WP_217067273.1">
    <property type="nucleotide sequence ID" value="NZ_JAHQCS010000121.1"/>
</dbReference>
<name>A0ABS6JHE8_9BACI</name>
<dbReference type="PANTHER" id="PTHR40903:SF1">
    <property type="entry name" value="HYPHALLY REGULATED CELL WALL PROTEIN 3"/>
    <property type="match status" value="1"/>
</dbReference>
<comment type="caution">
    <text evidence="4">The sequence shown here is derived from an EMBL/GenBank/DDBJ whole genome shotgun (WGS) entry which is preliminary data.</text>
</comment>
<keyword evidence="5" id="KW-1185">Reference proteome</keyword>
<evidence type="ECO:0000256" key="3">
    <source>
        <dbReference type="SAM" id="Phobius"/>
    </source>
</evidence>
<feature type="transmembrane region" description="Helical" evidence="3">
    <location>
        <begin position="54"/>
        <end position="73"/>
    </location>
</feature>
<evidence type="ECO:0000313" key="5">
    <source>
        <dbReference type="Proteomes" id="UP000784880"/>
    </source>
</evidence>
<feature type="region of interest" description="Disordered" evidence="2">
    <location>
        <begin position="360"/>
        <end position="480"/>
    </location>
</feature>
<feature type="coiled-coil region" evidence="1">
    <location>
        <begin position="167"/>
        <end position="353"/>
    </location>
</feature>
<gene>
    <name evidence="4" type="ORF">KS419_15325</name>
</gene>
<accession>A0ABS6JHE8</accession>
<feature type="compositionally biased region" description="Gly residues" evidence="2">
    <location>
        <begin position="405"/>
        <end position="442"/>
    </location>
</feature>
<feature type="compositionally biased region" description="Polar residues" evidence="2">
    <location>
        <begin position="360"/>
        <end position="370"/>
    </location>
</feature>
<dbReference type="Proteomes" id="UP000784880">
    <property type="component" value="Unassembled WGS sequence"/>
</dbReference>
<feature type="compositionally biased region" description="Low complexity" evidence="2">
    <location>
        <begin position="390"/>
        <end position="404"/>
    </location>
</feature>
<reference evidence="4 5" key="1">
    <citation type="submission" date="2021-06" db="EMBL/GenBank/DDBJ databases">
        <title>Bacillus sp. RD4P76, an endophyte from a halophyte.</title>
        <authorList>
            <person name="Sun J.-Q."/>
        </authorList>
    </citation>
    <scope>NUCLEOTIDE SEQUENCE [LARGE SCALE GENOMIC DNA]</scope>
    <source>
        <strain evidence="4 5">CGMCC 1.15917</strain>
    </source>
</reference>
<sequence length="530" mass="59901">MNEKKQFILLIGELKNTLMKHHLFRFVQYNFFFVITTVFFLAMAGRWFVITNLYLWMLLLSLFVITGASYYWYKKRPTNQEVVQLYDETVKENRVLTAFSFLSDNREISIFQRRDAVRRMKDSIQHIHEKLQWRILWKELSISLILLAGVILSFLYPSEQMLAASDLNTNKELLNELEEEVESIEDQVKEELQDLLDQLQDQLKGVEDTDEALQEILLSEARLEVLRLELLEKEQELNQMADMFYDAGLTEMAEALKSLNEESVQDALEHLFSNMDQLTEEQKKLLVEWMKNLEMDNIGSLEDLTSEEVAELLEKIEQQLKELVTANLDLEAIQKLQEQIQQIAQSLNRNMVNAGLSENTSLSFTRSPSTNQSSNGNDSGQQGDGDPKGSGDANSGNQAGNNGQNQGGTGNGDGNGVGQSPDGGRGVGNGTGPGGQGAGSGQGSRELVTIPERLTGETNLETDSGELGFGEGERQESETAPVLKGNVRPYQEVLGHYESTYRESINRMQLPHHLEDIVRDYFSELHMEEE</sequence>
<evidence type="ECO:0000313" key="4">
    <source>
        <dbReference type="EMBL" id="MBU9713102.1"/>
    </source>
</evidence>
<proteinExistence type="predicted"/>